<keyword evidence="3" id="KW-1185">Reference proteome</keyword>
<accession>A0AA38X084</accession>
<reference evidence="2" key="1">
    <citation type="submission" date="2022-10" db="EMBL/GenBank/DDBJ databases">
        <title>Culturing micro-colonial fungi from biological soil crusts in the Mojave desert and describing Neophaeococcomyces mojavensis, and introducing the new genera and species Taxawa tesnikishii.</title>
        <authorList>
            <person name="Kurbessoian T."/>
            <person name="Stajich J.E."/>
        </authorList>
    </citation>
    <scope>NUCLEOTIDE SEQUENCE</scope>
    <source>
        <strain evidence="2">TK_41</strain>
    </source>
</reference>
<proteinExistence type="predicted"/>
<dbReference type="GO" id="GO:0008237">
    <property type="term" value="F:metallopeptidase activity"/>
    <property type="evidence" value="ECO:0007669"/>
    <property type="project" value="InterPro"/>
</dbReference>
<feature type="compositionally biased region" description="Polar residues" evidence="1">
    <location>
        <begin position="11"/>
        <end position="23"/>
    </location>
</feature>
<name>A0AA38X084_9EURO</name>
<evidence type="ECO:0000313" key="3">
    <source>
        <dbReference type="Proteomes" id="UP001172673"/>
    </source>
</evidence>
<dbReference type="Proteomes" id="UP001172673">
    <property type="component" value="Unassembled WGS sequence"/>
</dbReference>
<dbReference type="Gene3D" id="3.40.390.10">
    <property type="entry name" value="Collagenase (Catalytic Domain)"/>
    <property type="match status" value="1"/>
</dbReference>
<sequence>MASSAAGGTAPVTSSSQPGIVPAQTTPVARSTAKIAECGRQIFFLAWKLLYVLQFFPDAPEVVNVCKAYFSESYHLDTIISMLEAFADSENYNWKIIEKTSRDYDLEPKDPYEKGILFRIHKGHNRVIPWAEGWAFREKNVITIRSDQFKKDLIRGTGMTMQDLRNNILTTDNMNMVNNSLVRIVIHEMTHVLWKTDDFGAYGILRSQNLARTTNVANRYRHADGWSWFMVNK</sequence>
<organism evidence="2 3">
    <name type="scientific">Cladophialophora chaetospira</name>
    <dbReference type="NCBI Taxonomy" id="386627"/>
    <lineage>
        <taxon>Eukaryota</taxon>
        <taxon>Fungi</taxon>
        <taxon>Dikarya</taxon>
        <taxon>Ascomycota</taxon>
        <taxon>Pezizomycotina</taxon>
        <taxon>Eurotiomycetes</taxon>
        <taxon>Chaetothyriomycetidae</taxon>
        <taxon>Chaetothyriales</taxon>
        <taxon>Herpotrichiellaceae</taxon>
        <taxon>Cladophialophora</taxon>
    </lineage>
</organism>
<feature type="region of interest" description="Disordered" evidence="1">
    <location>
        <begin position="1"/>
        <end position="23"/>
    </location>
</feature>
<gene>
    <name evidence="2" type="ORF">H2200_011228</name>
</gene>
<dbReference type="AlphaFoldDB" id="A0AA38X084"/>
<comment type="caution">
    <text evidence="2">The sequence shown here is derived from an EMBL/GenBank/DDBJ whole genome shotgun (WGS) entry which is preliminary data.</text>
</comment>
<dbReference type="InterPro" id="IPR024079">
    <property type="entry name" value="MetalloPept_cat_dom_sf"/>
</dbReference>
<dbReference type="EMBL" id="JAPDRK010000019">
    <property type="protein sequence ID" value="KAJ9604394.1"/>
    <property type="molecule type" value="Genomic_DNA"/>
</dbReference>
<evidence type="ECO:0000256" key="1">
    <source>
        <dbReference type="SAM" id="MobiDB-lite"/>
    </source>
</evidence>
<protein>
    <submittedName>
        <fullName evidence="2">Uncharacterized protein</fullName>
    </submittedName>
</protein>
<evidence type="ECO:0000313" key="2">
    <source>
        <dbReference type="EMBL" id="KAJ9604394.1"/>
    </source>
</evidence>